<dbReference type="RefSeq" id="YP_010671620.1">
    <property type="nucleotide sequence ID" value="NC_070969.1"/>
</dbReference>
<dbReference type="EMBL" id="MW460249">
    <property type="protein sequence ID" value="QRE00607.1"/>
    <property type="molecule type" value="Genomic_DNA"/>
</dbReference>
<dbReference type="Proteomes" id="UP000610026">
    <property type="component" value="Segment"/>
</dbReference>
<evidence type="ECO:0000313" key="2">
    <source>
        <dbReference type="Proteomes" id="UP000610026"/>
    </source>
</evidence>
<evidence type="ECO:0000313" key="1">
    <source>
        <dbReference type="EMBL" id="QRE00607.1"/>
    </source>
</evidence>
<name>A0A889IQK7_9CAUD</name>
<reference evidence="1" key="1">
    <citation type="submission" date="2021-01" db="EMBL/GenBank/DDBJ databases">
        <authorList>
            <person name="Ben Porat S."/>
            <person name="Alkalay-Oren S."/>
            <person name="Coppenhagen-Glazer S."/>
            <person name="Hazan R."/>
        </authorList>
    </citation>
    <scope>NUCLEOTIDE SEQUENCE</scope>
</reference>
<dbReference type="GeneID" id="77947874"/>
<dbReference type="KEGG" id="vg:77947874"/>
<accession>A0A889IQK7</accession>
<keyword evidence="2" id="KW-1185">Reference proteome</keyword>
<protein>
    <submittedName>
        <fullName evidence="1">Uncharacterized protein</fullName>
    </submittedName>
</protein>
<sequence length="57" mass="6232">MGWRGALEDACRLAGVELYDVSLWKAYVWSRAGAVAHVIALRSDCTPPPGDRLSDTK</sequence>
<organism evidence="1 2">
    <name type="scientific">Pseudomonas phage Itty13</name>
    <dbReference type="NCBI Taxonomy" id="2805750"/>
    <lineage>
        <taxon>Viruses</taxon>
        <taxon>Duplodnaviria</taxon>
        <taxon>Heunggongvirae</taxon>
        <taxon>Uroviricota</taxon>
        <taxon>Caudoviricetes</taxon>
        <taxon>Ittyvirus</taxon>
        <taxon>Ittyvirus itty13</taxon>
    </lineage>
</organism>
<proteinExistence type="predicted"/>